<name>A0A8I2YR64_9AGAM</name>
<dbReference type="Proteomes" id="UP000683000">
    <property type="component" value="Unassembled WGS sequence"/>
</dbReference>
<dbReference type="AlphaFoldDB" id="A0A8I2YR64"/>
<comment type="caution">
    <text evidence="1">The sequence shown here is derived from an EMBL/GenBank/DDBJ whole genome shotgun (WGS) entry which is preliminary data.</text>
</comment>
<accession>A0A8I2YR64</accession>
<sequence length="67" mass="7900">MALMPSREEPSMDQASLLDIFHSTLIWTTYPWLDANKMKKMEMFMKKHHILYKSNRVRGELLATESA</sequence>
<evidence type="ECO:0000313" key="2">
    <source>
        <dbReference type="Proteomes" id="UP000683000"/>
    </source>
</evidence>
<proteinExistence type="predicted"/>
<reference evidence="1" key="1">
    <citation type="submission" date="2021-03" db="EMBL/GenBank/DDBJ databases">
        <title>Evolutionary innovations through gain and loss of genes in the ectomycorrhizal Boletales.</title>
        <authorList>
            <person name="Wu G."/>
            <person name="Miyauchi S."/>
            <person name="Morin E."/>
            <person name="Yang Z.-L."/>
            <person name="Xu J."/>
            <person name="Martin F.M."/>
        </authorList>
    </citation>
    <scope>NUCLEOTIDE SEQUENCE</scope>
    <source>
        <strain evidence="1">BR01</strain>
    </source>
</reference>
<gene>
    <name evidence="1" type="ORF">JVT61DRAFT_1632</name>
</gene>
<keyword evidence="2" id="KW-1185">Reference proteome</keyword>
<protein>
    <submittedName>
        <fullName evidence="1">Uncharacterized protein</fullName>
    </submittedName>
</protein>
<dbReference type="EMBL" id="JAGFBS010000011">
    <property type="protein sequence ID" value="KAG6376646.1"/>
    <property type="molecule type" value="Genomic_DNA"/>
</dbReference>
<evidence type="ECO:0000313" key="1">
    <source>
        <dbReference type="EMBL" id="KAG6376646.1"/>
    </source>
</evidence>
<organism evidence="1 2">
    <name type="scientific">Boletus reticuloceps</name>
    <dbReference type="NCBI Taxonomy" id="495285"/>
    <lineage>
        <taxon>Eukaryota</taxon>
        <taxon>Fungi</taxon>
        <taxon>Dikarya</taxon>
        <taxon>Basidiomycota</taxon>
        <taxon>Agaricomycotina</taxon>
        <taxon>Agaricomycetes</taxon>
        <taxon>Agaricomycetidae</taxon>
        <taxon>Boletales</taxon>
        <taxon>Boletineae</taxon>
        <taxon>Boletaceae</taxon>
        <taxon>Boletoideae</taxon>
        <taxon>Boletus</taxon>
    </lineage>
</organism>